<dbReference type="GO" id="GO:0003677">
    <property type="term" value="F:DNA binding"/>
    <property type="evidence" value="ECO:0007669"/>
    <property type="project" value="UniProtKB-KW"/>
</dbReference>
<dbReference type="PANTHER" id="PTHR35145:SF1">
    <property type="entry name" value="CYTOPLASMIC PROTEIN"/>
    <property type="match status" value="1"/>
</dbReference>
<protein>
    <submittedName>
        <fullName evidence="1">MmcQ/YjbR family DNA-binding protein</fullName>
    </submittedName>
</protein>
<dbReference type="InterPro" id="IPR007351">
    <property type="entry name" value="YjbR"/>
</dbReference>
<reference evidence="1 2" key="1">
    <citation type="submission" date="2024-09" db="EMBL/GenBank/DDBJ databases">
        <title>Laminarin stimulates single cell rates of sulfate reduction while oxygen inhibits transcriptomic activity in coastal marine sediment.</title>
        <authorList>
            <person name="Lindsay M."/>
            <person name="Orcutt B."/>
            <person name="Emerson D."/>
            <person name="Stepanauskas R."/>
            <person name="D'Angelo T."/>
        </authorList>
    </citation>
    <scope>NUCLEOTIDE SEQUENCE [LARGE SCALE GENOMIC DNA]</scope>
    <source>
        <strain evidence="1">SAG AM-311-K15</strain>
    </source>
</reference>
<gene>
    <name evidence="1" type="ORF">ACFL27_00755</name>
</gene>
<evidence type="ECO:0000313" key="2">
    <source>
        <dbReference type="Proteomes" id="UP001594351"/>
    </source>
</evidence>
<name>A0ABV6YR79_UNCC1</name>
<keyword evidence="1" id="KW-0238">DNA-binding</keyword>
<dbReference type="Pfam" id="PF04237">
    <property type="entry name" value="YjbR"/>
    <property type="match status" value="1"/>
</dbReference>
<dbReference type="Gene3D" id="3.90.1150.30">
    <property type="match status" value="1"/>
</dbReference>
<organism evidence="1 2">
    <name type="scientific">candidate division CSSED10-310 bacterium</name>
    <dbReference type="NCBI Taxonomy" id="2855610"/>
    <lineage>
        <taxon>Bacteria</taxon>
        <taxon>Bacteria division CSSED10-310</taxon>
    </lineage>
</organism>
<dbReference type="Proteomes" id="UP001594351">
    <property type="component" value="Unassembled WGS sequence"/>
</dbReference>
<keyword evidence="2" id="KW-1185">Reference proteome</keyword>
<dbReference type="EMBL" id="JBHPBY010000004">
    <property type="protein sequence ID" value="MFC1848710.1"/>
    <property type="molecule type" value="Genomic_DNA"/>
</dbReference>
<dbReference type="SUPFAM" id="SSF142906">
    <property type="entry name" value="YjbR-like"/>
    <property type="match status" value="1"/>
</dbReference>
<comment type="caution">
    <text evidence="1">The sequence shown here is derived from an EMBL/GenBank/DDBJ whole genome shotgun (WGS) entry which is preliminary data.</text>
</comment>
<evidence type="ECO:0000313" key="1">
    <source>
        <dbReference type="EMBL" id="MFC1848710.1"/>
    </source>
</evidence>
<proteinExistence type="predicted"/>
<accession>A0ABV6YR79</accession>
<sequence>MEASNIMDLEAFRQFCSQKKGVMECFPFDFETLVMKVGSKMFALTAINVRPLRINLKCDPFIAEELRAEFAAVQPGYHMNKRHWNTVTVDGSIPKEKILWMIDHSYDLVFKGLKKSEREEIRGKKT</sequence>
<dbReference type="InterPro" id="IPR038056">
    <property type="entry name" value="YjbR-like_sf"/>
</dbReference>
<dbReference type="InterPro" id="IPR058532">
    <property type="entry name" value="YjbR/MT2646/Rv2570-like"/>
</dbReference>
<dbReference type="PANTHER" id="PTHR35145">
    <property type="entry name" value="CYTOPLASMIC PROTEIN-RELATED"/>
    <property type="match status" value="1"/>
</dbReference>